<dbReference type="Proteomes" id="UP000299084">
    <property type="component" value="Unassembled WGS sequence"/>
</dbReference>
<sequence length="698" mass="75571">MNVILCNLRASDYFNIISFSNTVSVWKAGASIQATTQNVHSAKDYVGHMEADGVLDLPTQMGRLVGRIPLIIFLTDGEPTAGVTTPVVSLSSLAFEDDADFPLLCCLSLENWGAAWRIYEDTNAALQMEGLYKELSMPFLADVIWITWAAKCSQASRNWASTLAAYGPKDQLLVAHHSEVATNSSQKVFGCPGEPASNVVHFIRHLWAYETDFHHRWTRHHHASSTSRQSLGAGTAQPALSLSTLPSTILSPSSTMTISVLGEPLPTPFHPTLPSLLPPGRLWHQHDLLIEPQSTRQILGPSASGVRTMGLPNSSRLIPEGSPPNLPALLPSSTLPEAVSLLLLPEALELLFESRVESKFAESLNPLAFCTFFMPDKDGECHTQEYRPVCAVGLGLGCLSGEIDMALHLSLLFPSLSSSPTPSRAIMDGDPHFMIHIPRSEERICYTLGGRPGDLLQLIDDPKAGESPKDSTPYNFTLLGAPSRPGHKDQIRIYFQIITLTADKPWAYTVTTTRSSISVQGEGTLFLSWDQPVLLRRPQLELHVAAAACLTLCLGPHLKFLVLWHCYRNPSTLQLPNLGFCVVSGSACWVSATEAERGQGAPVPRETLTLTSKPQRGIRAKLCPWGAPDIQLVAGPMGAPRPRYACGPRQEAAEGITEAAAPLGFLLAGKMLSCTAAAGPPLPCLCHVMAPESQSQET</sequence>
<name>A0A5N4C208_CAMDR</name>
<proteinExistence type="predicted"/>
<dbReference type="PANTHER" id="PTHR10338">
    <property type="entry name" value="INTER-ALPHA-TRYPSIN INHIBITOR HEAVY CHAIN FAMILY MEMBER"/>
    <property type="match status" value="1"/>
</dbReference>
<dbReference type="GO" id="GO:0004867">
    <property type="term" value="F:serine-type endopeptidase inhibitor activity"/>
    <property type="evidence" value="ECO:0007669"/>
    <property type="project" value="InterPro"/>
</dbReference>
<dbReference type="InterPro" id="IPR050934">
    <property type="entry name" value="ITIH"/>
</dbReference>
<reference evidence="2 3" key="1">
    <citation type="journal article" date="2019" name="Mol. Ecol. Resour.">
        <title>Improving Illumina assemblies with Hi-C and long reads: an example with the North African dromedary.</title>
        <authorList>
            <person name="Elbers J.P."/>
            <person name="Rogers M.F."/>
            <person name="Perelman P.L."/>
            <person name="Proskuryakova A.A."/>
            <person name="Serdyukova N.A."/>
            <person name="Johnson W.E."/>
            <person name="Horin P."/>
            <person name="Corander J."/>
            <person name="Murphy D."/>
            <person name="Burger P.A."/>
        </authorList>
    </citation>
    <scope>NUCLEOTIDE SEQUENCE [LARGE SCALE GENOMIC DNA]</scope>
    <source>
        <strain evidence="2">Drom800</strain>
        <tissue evidence="2">Blood</tissue>
    </source>
</reference>
<dbReference type="Pfam" id="PF06668">
    <property type="entry name" value="ITI_HC_C"/>
    <property type="match status" value="1"/>
</dbReference>
<dbReference type="GO" id="GO:0030212">
    <property type="term" value="P:hyaluronan metabolic process"/>
    <property type="evidence" value="ECO:0007669"/>
    <property type="project" value="InterPro"/>
</dbReference>
<dbReference type="Gene3D" id="3.40.50.410">
    <property type="entry name" value="von Willebrand factor, type A domain"/>
    <property type="match status" value="1"/>
</dbReference>
<comment type="caution">
    <text evidence="2">The sequence shown here is derived from an EMBL/GenBank/DDBJ whole genome shotgun (WGS) entry which is preliminary data.</text>
</comment>
<dbReference type="AlphaFoldDB" id="A0A5N4C208"/>
<protein>
    <submittedName>
        <fullName evidence="2">Inter-alpha-trypsin inhibitor heavy chain H6</fullName>
    </submittedName>
</protein>
<keyword evidence="3" id="KW-1185">Reference proteome</keyword>
<dbReference type="EMBL" id="JWIN03000037">
    <property type="protein sequence ID" value="KAB1252888.1"/>
    <property type="molecule type" value="Genomic_DNA"/>
</dbReference>
<dbReference type="SUPFAM" id="SSF53300">
    <property type="entry name" value="vWA-like"/>
    <property type="match status" value="1"/>
</dbReference>
<evidence type="ECO:0000313" key="3">
    <source>
        <dbReference type="Proteomes" id="UP000299084"/>
    </source>
</evidence>
<dbReference type="PANTHER" id="PTHR10338:SF155">
    <property type="entry name" value="INTER-ALPHA-TRYPSIN INHIBITOR HEAVY CHAIN H6"/>
    <property type="match status" value="1"/>
</dbReference>
<evidence type="ECO:0000259" key="1">
    <source>
        <dbReference type="Pfam" id="PF06668"/>
    </source>
</evidence>
<gene>
    <name evidence="2" type="ORF">Cadr_000003290</name>
</gene>
<dbReference type="InterPro" id="IPR036465">
    <property type="entry name" value="vWFA_dom_sf"/>
</dbReference>
<evidence type="ECO:0000313" key="2">
    <source>
        <dbReference type="EMBL" id="KAB1252888.1"/>
    </source>
</evidence>
<feature type="domain" description="Inter-alpha-trypsin inhibitor heavy chain C-terminal" evidence="1">
    <location>
        <begin position="477"/>
        <end position="586"/>
    </location>
</feature>
<accession>A0A5N4C208</accession>
<dbReference type="InterPro" id="IPR010600">
    <property type="entry name" value="ITI_HC_C"/>
</dbReference>
<organism evidence="2 3">
    <name type="scientific">Camelus dromedarius</name>
    <name type="common">Dromedary</name>
    <name type="synonym">Arabian camel</name>
    <dbReference type="NCBI Taxonomy" id="9838"/>
    <lineage>
        <taxon>Eukaryota</taxon>
        <taxon>Metazoa</taxon>
        <taxon>Chordata</taxon>
        <taxon>Craniata</taxon>
        <taxon>Vertebrata</taxon>
        <taxon>Euteleostomi</taxon>
        <taxon>Mammalia</taxon>
        <taxon>Eutheria</taxon>
        <taxon>Laurasiatheria</taxon>
        <taxon>Artiodactyla</taxon>
        <taxon>Tylopoda</taxon>
        <taxon>Camelidae</taxon>
        <taxon>Camelus</taxon>
    </lineage>
</organism>